<dbReference type="Gene3D" id="3.10.450.50">
    <property type="match status" value="1"/>
</dbReference>
<organism evidence="2 3">
    <name type="scientific">Hymenobacter tibetensis</name>
    <dbReference type="NCBI Taxonomy" id="497967"/>
    <lineage>
        <taxon>Bacteria</taxon>
        <taxon>Pseudomonadati</taxon>
        <taxon>Bacteroidota</taxon>
        <taxon>Cytophagia</taxon>
        <taxon>Cytophagales</taxon>
        <taxon>Hymenobacteraceae</taxon>
        <taxon>Hymenobacter</taxon>
    </lineage>
</organism>
<accession>A0ABY4D566</accession>
<reference evidence="2 3" key="1">
    <citation type="submission" date="2022-03" db="EMBL/GenBank/DDBJ databases">
        <title>Hymenobactersp. isolated from the air.</title>
        <authorList>
            <person name="Won M."/>
            <person name="Kwon S.-W."/>
        </authorList>
    </citation>
    <scope>NUCLEOTIDE SEQUENCE [LARGE SCALE GENOMIC DNA]</scope>
    <source>
        <strain evidence="2 3">KACC 21982</strain>
        <plasmid evidence="2 3">unnamed5</plasmid>
    </source>
</reference>
<gene>
    <name evidence="2" type="ORF">MTX78_25055</name>
</gene>
<feature type="domain" description="SnoaL-like" evidence="1">
    <location>
        <begin position="33"/>
        <end position="135"/>
    </location>
</feature>
<dbReference type="InterPro" id="IPR032710">
    <property type="entry name" value="NTF2-like_dom_sf"/>
</dbReference>
<protein>
    <submittedName>
        <fullName evidence="2">Nuclear transport factor 2 family protein</fullName>
    </submittedName>
</protein>
<evidence type="ECO:0000259" key="1">
    <source>
        <dbReference type="Pfam" id="PF12680"/>
    </source>
</evidence>
<keyword evidence="2" id="KW-0614">Plasmid</keyword>
<evidence type="ECO:0000313" key="3">
    <source>
        <dbReference type="Proteomes" id="UP000831113"/>
    </source>
</evidence>
<geneLocation type="plasmid" evidence="2 3">
    <name>unnamed5</name>
</geneLocation>
<keyword evidence="3" id="KW-1185">Reference proteome</keyword>
<evidence type="ECO:0000313" key="2">
    <source>
        <dbReference type="EMBL" id="UOG77635.1"/>
    </source>
</evidence>
<dbReference type="Proteomes" id="UP000831113">
    <property type="component" value="Plasmid unnamed5"/>
</dbReference>
<sequence length="167" mass="18466">MTTPIALLTPVSPPSSAPLAQTAQRVLQHLLLGFQTADLPAVLACFTEDATIEYPYAPQMGTAARLQGQAAIGQYLHHALQGMPALVFSQLRLAHDVVQGVHWAEVHCEAPVPGTDRTYRQDYVMRFELRGQQIQYYREYWNQLAAREAFGGEAEAQQLFTPAATTI</sequence>
<dbReference type="InterPro" id="IPR037401">
    <property type="entry name" value="SnoaL-like"/>
</dbReference>
<dbReference type="Pfam" id="PF12680">
    <property type="entry name" value="SnoaL_2"/>
    <property type="match status" value="1"/>
</dbReference>
<proteinExistence type="predicted"/>
<name>A0ABY4D566_9BACT</name>
<dbReference type="RefSeq" id="WP_243803499.1">
    <property type="nucleotide sequence ID" value="NZ_CP094674.1"/>
</dbReference>
<dbReference type="SUPFAM" id="SSF54427">
    <property type="entry name" value="NTF2-like"/>
    <property type="match status" value="1"/>
</dbReference>
<dbReference type="EMBL" id="CP094674">
    <property type="protein sequence ID" value="UOG77635.1"/>
    <property type="molecule type" value="Genomic_DNA"/>
</dbReference>